<accession>A0ABQ1FU94</accession>
<name>A0ABQ1FU94_9BACL</name>
<protein>
    <recommendedName>
        <fullName evidence="3">DNA-binding protein</fullName>
    </recommendedName>
</protein>
<sequence length="235" mass="27084">MNMGITLVEKNQFSRNASGIAEELIERLSSFDNSILLFKVLALALKNNEELVQKFDESIFEDPSQFREQYLALLEHALSQAVGTSKENRPSPLLTTPIKEYTPKELSKYFGVSVPTIFKWIDQGRFEGVQRAGSNKHNHIPDYTIYTYSSGAKAAVRDIIASWEHEETERLRLVNEEDDLTYYTAQIAQFESKYNGEFERTLGTKEQLTPEEETDAQVWRHLLGRQKHGFRDSKK</sequence>
<dbReference type="Proteomes" id="UP000609323">
    <property type="component" value="Unassembled WGS sequence"/>
</dbReference>
<gene>
    <name evidence="1" type="ORF">GCM10010917_15020</name>
</gene>
<evidence type="ECO:0008006" key="3">
    <source>
        <dbReference type="Google" id="ProtNLM"/>
    </source>
</evidence>
<evidence type="ECO:0000313" key="2">
    <source>
        <dbReference type="Proteomes" id="UP000609323"/>
    </source>
</evidence>
<dbReference type="RefSeq" id="WP_094095064.1">
    <property type="nucleotide sequence ID" value="NZ_BMHF01000004.1"/>
</dbReference>
<dbReference type="InterPro" id="IPR009061">
    <property type="entry name" value="DNA-bd_dom_put_sf"/>
</dbReference>
<dbReference type="EMBL" id="BMHF01000004">
    <property type="protein sequence ID" value="GGA30966.1"/>
    <property type="molecule type" value="Genomic_DNA"/>
</dbReference>
<evidence type="ECO:0000313" key="1">
    <source>
        <dbReference type="EMBL" id="GGA30966.1"/>
    </source>
</evidence>
<organism evidence="1 2">
    <name type="scientific">Paenibacillus physcomitrellae</name>
    <dbReference type="NCBI Taxonomy" id="1619311"/>
    <lineage>
        <taxon>Bacteria</taxon>
        <taxon>Bacillati</taxon>
        <taxon>Bacillota</taxon>
        <taxon>Bacilli</taxon>
        <taxon>Bacillales</taxon>
        <taxon>Paenibacillaceae</taxon>
        <taxon>Paenibacillus</taxon>
    </lineage>
</organism>
<dbReference type="SUPFAM" id="SSF46955">
    <property type="entry name" value="Putative DNA-binding domain"/>
    <property type="match status" value="1"/>
</dbReference>
<comment type="caution">
    <text evidence="1">The sequence shown here is derived from an EMBL/GenBank/DDBJ whole genome shotgun (WGS) entry which is preliminary data.</text>
</comment>
<proteinExistence type="predicted"/>
<keyword evidence="2" id="KW-1185">Reference proteome</keyword>
<reference evidence="2" key="1">
    <citation type="journal article" date="2019" name="Int. J. Syst. Evol. Microbiol.">
        <title>The Global Catalogue of Microorganisms (GCM) 10K type strain sequencing project: providing services to taxonomists for standard genome sequencing and annotation.</title>
        <authorList>
            <consortium name="The Broad Institute Genomics Platform"/>
            <consortium name="The Broad Institute Genome Sequencing Center for Infectious Disease"/>
            <person name="Wu L."/>
            <person name="Ma J."/>
        </authorList>
    </citation>
    <scope>NUCLEOTIDE SEQUENCE [LARGE SCALE GENOMIC DNA]</scope>
    <source>
        <strain evidence="2">CGMCC 1.15044</strain>
    </source>
</reference>